<evidence type="ECO:0000256" key="1">
    <source>
        <dbReference type="ARBA" id="ARBA00008324"/>
    </source>
</evidence>
<name>A0A5C8PAE1_9HYPH</name>
<dbReference type="Gene3D" id="3.10.129.10">
    <property type="entry name" value="Hotdog Thioesterase"/>
    <property type="match status" value="1"/>
</dbReference>
<accession>A0A5C8PAE1</accession>
<comment type="similarity">
    <text evidence="1">Belongs to the thioesterase PaaI family.</text>
</comment>
<keyword evidence="2" id="KW-0378">Hydrolase</keyword>
<evidence type="ECO:0000259" key="3">
    <source>
        <dbReference type="Pfam" id="PF03061"/>
    </source>
</evidence>
<dbReference type="PANTHER" id="PTHR21660:SF1">
    <property type="entry name" value="ACYL-COENZYME A THIOESTERASE 13"/>
    <property type="match status" value="1"/>
</dbReference>
<dbReference type="PANTHER" id="PTHR21660">
    <property type="entry name" value="THIOESTERASE SUPERFAMILY MEMBER-RELATED"/>
    <property type="match status" value="1"/>
</dbReference>
<dbReference type="SUPFAM" id="SSF54637">
    <property type="entry name" value="Thioesterase/thiol ester dehydrase-isomerase"/>
    <property type="match status" value="1"/>
</dbReference>
<dbReference type="InterPro" id="IPR006683">
    <property type="entry name" value="Thioestr_dom"/>
</dbReference>
<dbReference type="InterPro" id="IPR039298">
    <property type="entry name" value="ACOT13"/>
</dbReference>
<dbReference type="OrthoDB" id="3477511at2"/>
<gene>
    <name evidence="4" type="ORF">FHP25_34395</name>
</gene>
<dbReference type="AlphaFoldDB" id="A0A5C8PAE1"/>
<organism evidence="4 5">
    <name type="scientific">Vineibacter terrae</name>
    <dbReference type="NCBI Taxonomy" id="2586908"/>
    <lineage>
        <taxon>Bacteria</taxon>
        <taxon>Pseudomonadati</taxon>
        <taxon>Pseudomonadota</taxon>
        <taxon>Alphaproteobacteria</taxon>
        <taxon>Hyphomicrobiales</taxon>
        <taxon>Vineibacter</taxon>
    </lineage>
</organism>
<feature type="domain" description="Thioesterase" evidence="3">
    <location>
        <begin position="71"/>
        <end position="137"/>
    </location>
</feature>
<proteinExistence type="inferred from homology"/>
<protein>
    <submittedName>
        <fullName evidence="4">PaaI family thioesterase</fullName>
    </submittedName>
</protein>
<reference evidence="4 5" key="1">
    <citation type="submission" date="2019-06" db="EMBL/GenBank/DDBJ databases">
        <title>New taxonomy in bacterial strain CC-CFT640, isolated from vineyard.</title>
        <authorList>
            <person name="Lin S.-Y."/>
            <person name="Tsai C.-F."/>
            <person name="Young C.-C."/>
        </authorList>
    </citation>
    <scope>NUCLEOTIDE SEQUENCE [LARGE SCALE GENOMIC DNA]</scope>
    <source>
        <strain evidence="4 5">CC-CFT640</strain>
    </source>
</reference>
<dbReference type="CDD" id="cd03443">
    <property type="entry name" value="PaaI_thioesterase"/>
    <property type="match status" value="1"/>
</dbReference>
<dbReference type="EMBL" id="VDUZ01000058">
    <property type="protein sequence ID" value="TXL70515.1"/>
    <property type="molecule type" value="Genomic_DNA"/>
</dbReference>
<dbReference type="InterPro" id="IPR029069">
    <property type="entry name" value="HotDog_dom_sf"/>
</dbReference>
<comment type="caution">
    <text evidence="4">The sequence shown here is derived from an EMBL/GenBank/DDBJ whole genome shotgun (WGS) entry which is preliminary data.</text>
</comment>
<dbReference type="GO" id="GO:0047617">
    <property type="term" value="F:fatty acyl-CoA hydrolase activity"/>
    <property type="evidence" value="ECO:0007669"/>
    <property type="project" value="InterPro"/>
</dbReference>
<evidence type="ECO:0000256" key="2">
    <source>
        <dbReference type="ARBA" id="ARBA00022801"/>
    </source>
</evidence>
<evidence type="ECO:0000313" key="5">
    <source>
        <dbReference type="Proteomes" id="UP000321638"/>
    </source>
</evidence>
<sequence>MSSGSQTTTALSKYEVRVPDPVAIDPPPGFVALPARGGFTERNGPWFEKTDADGTVLRGLRVLPRHLNALGIVHGGLLTAFLDAALGAAAWRAAGRRCVTLSLNVEFLSHGRPGDWIEAEAFCTGFDSQVAHARGRLYGRRHSILTGQGVFALLRPGRALQALPPDPDQPDAQTPQD</sequence>
<dbReference type="Pfam" id="PF03061">
    <property type="entry name" value="4HBT"/>
    <property type="match status" value="1"/>
</dbReference>
<keyword evidence="5" id="KW-1185">Reference proteome</keyword>
<dbReference type="Proteomes" id="UP000321638">
    <property type="component" value="Unassembled WGS sequence"/>
</dbReference>
<evidence type="ECO:0000313" key="4">
    <source>
        <dbReference type="EMBL" id="TXL70515.1"/>
    </source>
</evidence>